<dbReference type="SUPFAM" id="SSF54631">
    <property type="entry name" value="CBS-domain pair"/>
    <property type="match status" value="1"/>
</dbReference>
<dbReference type="KEGG" id="tcm:HL41_05060"/>
<dbReference type="InterPro" id="IPR000644">
    <property type="entry name" value="CBS_dom"/>
</dbReference>
<gene>
    <name evidence="4" type="ORF">HL41_05060</name>
</gene>
<accession>A0A075WZR3</accession>
<dbReference type="PaxDb" id="289377-HL41_05060"/>
<dbReference type="eggNOG" id="COG0517">
    <property type="taxonomic scope" value="Bacteria"/>
</dbReference>
<name>A0A075WZR3_9BACT</name>
<evidence type="ECO:0000256" key="2">
    <source>
        <dbReference type="PROSITE-ProRule" id="PRU00703"/>
    </source>
</evidence>
<keyword evidence="2" id="KW-0129">CBS domain</keyword>
<dbReference type="InterPro" id="IPR046342">
    <property type="entry name" value="CBS_dom_sf"/>
</dbReference>
<dbReference type="RefSeq" id="WP_038060694.1">
    <property type="nucleotide sequence ID" value="NZ_CP008796.1"/>
</dbReference>
<organism evidence="4 5">
    <name type="scientific">Thermodesulfobacterium commune DSM 2178</name>
    <dbReference type="NCBI Taxonomy" id="289377"/>
    <lineage>
        <taxon>Bacteria</taxon>
        <taxon>Pseudomonadati</taxon>
        <taxon>Thermodesulfobacteriota</taxon>
        <taxon>Thermodesulfobacteria</taxon>
        <taxon>Thermodesulfobacteriales</taxon>
        <taxon>Thermodesulfobacteriaceae</taxon>
        <taxon>Thermodesulfobacterium</taxon>
    </lineage>
</organism>
<dbReference type="OrthoDB" id="9780653at2"/>
<proteinExistence type="predicted"/>
<evidence type="ECO:0000259" key="3">
    <source>
        <dbReference type="PROSITE" id="PS51371"/>
    </source>
</evidence>
<reference evidence="4 5" key="1">
    <citation type="journal article" date="2015" name="Genome Announc.">
        <title>Genome Sequence of a Sulfate-Reducing Thermophilic Bacterium, Thermodesulfobacterium commune DSM 2178T (Phylum Thermodesulfobacteria).</title>
        <authorList>
            <person name="Bhatnagar S."/>
            <person name="Badger J.H."/>
            <person name="Madupu R."/>
            <person name="Khouri H.M."/>
            <person name="O'Connor E.M."/>
            <person name="Robb F.T."/>
            <person name="Ward N.L."/>
            <person name="Eisen J.A."/>
        </authorList>
    </citation>
    <scope>NUCLEOTIDE SEQUENCE [LARGE SCALE GENOMIC DNA]</scope>
    <source>
        <strain evidence="4 5">DSM 2178</strain>
    </source>
</reference>
<feature type="domain" description="CBS" evidence="3">
    <location>
        <begin position="71"/>
        <end position="130"/>
    </location>
</feature>
<keyword evidence="1" id="KW-0677">Repeat</keyword>
<dbReference type="Pfam" id="PF00571">
    <property type="entry name" value="CBS"/>
    <property type="match status" value="2"/>
</dbReference>
<dbReference type="PROSITE" id="PS51371">
    <property type="entry name" value="CBS"/>
    <property type="match status" value="2"/>
</dbReference>
<keyword evidence="5" id="KW-1185">Reference proteome</keyword>
<dbReference type="AlphaFoldDB" id="A0A075WZR3"/>
<sequence>MKVKNWMITDVVVAFPDDTVEKAIQLMKKHSIRHLPIVDRDREKLIGLVTESELRAYLNPEKLKLSLKEVMILNPITVDPDTYIDEAAKLIYKYKIGGLPVVSQGKLVGIITVTDILESFIELMGILRASSRLDVIPKNGNLDDVLETIRKNGGKVISIGMDVNFEGERVYFIRLEKISLDKIASELEVAGHKIISIID</sequence>
<dbReference type="InterPro" id="IPR051462">
    <property type="entry name" value="CBS_domain-containing"/>
</dbReference>
<dbReference type="CDD" id="cd04584">
    <property type="entry name" value="CBS_pair_AcuB_like"/>
    <property type="match status" value="1"/>
</dbReference>
<dbReference type="SMART" id="SM00116">
    <property type="entry name" value="CBS"/>
    <property type="match status" value="2"/>
</dbReference>
<feature type="domain" description="CBS" evidence="3">
    <location>
        <begin position="7"/>
        <end position="65"/>
    </location>
</feature>
<evidence type="ECO:0000313" key="5">
    <source>
        <dbReference type="Proteomes" id="UP000028481"/>
    </source>
</evidence>
<evidence type="ECO:0000256" key="1">
    <source>
        <dbReference type="ARBA" id="ARBA00022737"/>
    </source>
</evidence>
<dbReference type="STRING" id="289377.HL41_05060"/>
<dbReference type="Proteomes" id="UP000028481">
    <property type="component" value="Chromosome"/>
</dbReference>
<dbReference type="Gene3D" id="3.10.580.10">
    <property type="entry name" value="CBS-domain"/>
    <property type="match status" value="1"/>
</dbReference>
<dbReference type="HOGENOM" id="CLU_040681_6_0_0"/>
<dbReference type="PANTHER" id="PTHR48108:SF34">
    <property type="entry name" value="CBS DOMAIN-CONTAINING PROTEIN YHCV"/>
    <property type="match status" value="1"/>
</dbReference>
<dbReference type="EMBL" id="CP008796">
    <property type="protein sequence ID" value="AIH04177.1"/>
    <property type="molecule type" value="Genomic_DNA"/>
</dbReference>
<dbReference type="PANTHER" id="PTHR48108">
    <property type="entry name" value="CBS DOMAIN-CONTAINING PROTEIN CBSX2, CHLOROPLASTIC"/>
    <property type="match status" value="1"/>
</dbReference>
<evidence type="ECO:0000313" key="4">
    <source>
        <dbReference type="EMBL" id="AIH04177.1"/>
    </source>
</evidence>
<protein>
    <submittedName>
        <fullName evidence="4">Signal transduction protein</fullName>
    </submittedName>
</protein>